<dbReference type="InterPro" id="IPR008271">
    <property type="entry name" value="Ser/Thr_kinase_AS"/>
</dbReference>
<feature type="domain" description="Protein kinase" evidence="6">
    <location>
        <begin position="113"/>
        <end position="430"/>
    </location>
</feature>
<dbReference type="PROSITE" id="PS50011">
    <property type="entry name" value="PROTEIN_KINASE_DOM"/>
    <property type="match status" value="1"/>
</dbReference>
<dbReference type="InterPro" id="IPR000719">
    <property type="entry name" value="Prot_kinase_dom"/>
</dbReference>
<dbReference type="SMART" id="SM00220">
    <property type="entry name" value="S_TKc"/>
    <property type="match status" value="1"/>
</dbReference>
<dbReference type="RefSeq" id="WP_171473866.1">
    <property type="nucleotide sequence ID" value="NZ_CP053452.2"/>
</dbReference>
<dbReference type="CDD" id="cd14014">
    <property type="entry name" value="STKc_PknB_like"/>
    <property type="match status" value="1"/>
</dbReference>
<dbReference type="InterPro" id="IPR011009">
    <property type="entry name" value="Kinase-like_dom_sf"/>
</dbReference>
<protein>
    <recommendedName>
        <fullName evidence="6">Protein kinase domain-containing protein</fullName>
    </recommendedName>
</protein>
<dbReference type="GO" id="GO:0004674">
    <property type="term" value="F:protein serine/threonine kinase activity"/>
    <property type="evidence" value="ECO:0007669"/>
    <property type="project" value="TreeGrafter"/>
</dbReference>
<dbReference type="GO" id="GO:0005524">
    <property type="term" value="F:ATP binding"/>
    <property type="evidence" value="ECO:0007669"/>
    <property type="project" value="UniProtKB-UniRule"/>
</dbReference>
<sequence length="430" mass="45872">MTSHVTKVDSSALVAQLADEMIAEWRAGRAPLTEVYLERHPELWQHPDAALELIAEELALREEHGRAITASELARRFPRWRSQVETLWQCQHAFRTGPLVRRPPGAGDDLGGFRLVTELGRGANGRVFLATQSALGGRAVVLKLAPRTGGEHLSLARLQHSHIVPLFSAHEFPDHGLRGLCLPYFGRATLAALLESRVPPPRPRAHGERLLAALQAAENESPFPLPVAGPACDRLRTASAVAAACGLVACLADGLGYAHDRGLVHLDVKPSNVLVAADGVPMLLDFHLARPPLAAGAPAPAWLGGTPEYMAPELAAALDAVRAGAPVPAAVDGRADIFSLGVVLREFLGVAEGGDCGHVSCGLLDVLDRCTAPDPATRYPTAALLAADLRRHLADLPLKGVPNRSLAERWYKWRAAARSRAPPSSAPRPC</sequence>
<evidence type="ECO:0000256" key="2">
    <source>
        <dbReference type="ARBA" id="ARBA00022741"/>
    </source>
</evidence>
<dbReference type="Proteomes" id="UP000503447">
    <property type="component" value="Chromosome"/>
</dbReference>
<gene>
    <name evidence="7" type="ORF">FTUN_6356</name>
</gene>
<dbReference type="Gene3D" id="1.10.510.10">
    <property type="entry name" value="Transferase(Phosphotransferase) domain 1"/>
    <property type="match status" value="2"/>
</dbReference>
<dbReference type="PANTHER" id="PTHR43289">
    <property type="entry name" value="MITOGEN-ACTIVATED PROTEIN KINASE KINASE KINASE 20-RELATED"/>
    <property type="match status" value="1"/>
</dbReference>
<evidence type="ECO:0000259" key="6">
    <source>
        <dbReference type="PROSITE" id="PS50011"/>
    </source>
</evidence>
<proteinExistence type="predicted"/>
<organism evidence="7 8">
    <name type="scientific">Frigoriglobus tundricola</name>
    <dbReference type="NCBI Taxonomy" id="2774151"/>
    <lineage>
        <taxon>Bacteria</taxon>
        <taxon>Pseudomonadati</taxon>
        <taxon>Planctomycetota</taxon>
        <taxon>Planctomycetia</taxon>
        <taxon>Gemmatales</taxon>
        <taxon>Gemmataceae</taxon>
        <taxon>Frigoriglobus</taxon>
    </lineage>
</organism>
<evidence type="ECO:0000256" key="5">
    <source>
        <dbReference type="PROSITE-ProRule" id="PRU10141"/>
    </source>
</evidence>
<feature type="binding site" evidence="5">
    <location>
        <position position="143"/>
    </location>
    <ligand>
        <name>ATP</name>
        <dbReference type="ChEBI" id="CHEBI:30616"/>
    </ligand>
</feature>
<name>A0A6M5YZZ1_9BACT</name>
<dbReference type="EMBL" id="CP053452">
    <property type="protein sequence ID" value="QJW98761.1"/>
    <property type="molecule type" value="Genomic_DNA"/>
</dbReference>
<keyword evidence="2 5" id="KW-0547">Nucleotide-binding</keyword>
<dbReference type="PROSITE" id="PS00108">
    <property type="entry name" value="PROTEIN_KINASE_ST"/>
    <property type="match status" value="1"/>
</dbReference>
<reference evidence="8" key="1">
    <citation type="submission" date="2020-05" db="EMBL/GenBank/DDBJ databases">
        <title>Frigoriglobus tundricola gen. nov., sp. nov., a psychrotolerant cellulolytic planctomycete of the family Gemmataceae with two divergent copies of 16S rRNA gene.</title>
        <authorList>
            <person name="Kulichevskaya I.S."/>
            <person name="Ivanova A.A."/>
            <person name="Naumoff D.G."/>
            <person name="Beletsky A.V."/>
            <person name="Rijpstra W.I.C."/>
            <person name="Sinninghe Damste J.S."/>
            <person name="Mardanov A.V."/>
            <person name="Ravin N.V."/>
            <person name="Dedysh S.N."/>
        </authorList>
    </citation>
    <scope>NUCLEOTIDE SEQUENCE [LARGE SCALE GENOMIC DNA]</scope>
    <source>
        <strain evidence="8">PL17</strain>
    </source>
</reference>
<evidence type="ECO:0000256" key="4">
    <source>
        <dbReference type="ARBA" id="ARBA00022840"/>
    </source>
</evidence>
<evidence type="ECO:0000256" key="3">
    <source>
        <dbReference type="ARBA" id="ARBA00022777"/>
    </source>
</evidence>
<keyword evidence="1" id="KW-0808">Transferase</keyword>
<evidence type="ECO:0000313" key="7">
    <source>
        <dbReference type="EMBL" id="QJW98761.1"/>
    </source>
</evidence>
<dbReference type="SUPFAM" id="SSF56112">
    <property type="entry name" value="Protein kinase-like (PK-like)"/>
    <property type="match status" value="1"/>
</dbReference>
<keyword evidence="8" id="KW-1185">Reference proteome</keyword>
<dbReference type="PROSITE" id="PS00107">
    <property type="entry name" value="PROTEIN_KINASE_ATP"/>
    <property type="match status" value="1"/>
</dbReference>
<accession>A0A6M5YZZ1</accession>
<dbReference type="KEGG" id="ftj:FTUN_6356"/>
<dbReference type="PANTHER" id="PTHR43289:SF6">
    <property type="entry name" value="SERINE_THREONINE-PROTEIN KINASE NEKL-3"/>
    <property type="match status" value="1"/>
</dbReference>
<evidence type="ECO:0000313" key="8">
    <source>
        <dbReference type="Proteomes" id="UP000503447"/>
    </source>
</evidence>
<keyword evidence="4 5" id="KW-0067">ATP-binding</keyword>
<evidence type="ECO:0000256" key="1">
    <source>
        <dbReference type="ARBA" id="ARBA00022679"/>
    </source>
</evidence>
<dbReference type="Pfam" id="PF00069">
    <property type="entry name" value="Pkinase"/>
    <property type="match status" value="1"/>
</dbReference>
<dbReference type="InterPro" id="IPR017441">
    <property type="entry name" value="Protein_kinase_ATP_BS"/>
</dbReference>
<keyword evidence="3" id="KW-0418">Kinase</keyword>
<dbReference type="AlphaFoldDB" id="A0A6M5YZZ1"/>